<keyword evidence="4" id="KW-0862">Zinc</keyword>
<dbReference type="GO" id="GO:0030100">
    <property type="term" value="P:regulation of endocytosis"/>
    <property type="evidence" value="ECO:0007669"/>
    <property type="project" value="TreeGrafter"/>
</dbReference>
<accession>A0A3M7QH53</accession>
<feature type="region of interest" description="Disordered" evidence="6">
    <location>
        <begin position="121"/>
        <end position="150"/>
    </location>
</feature>
<evidence type="ECO:0000256" key="1">
    <source>
        <dbReference type="ARBA" id="ARBA00022468"/>
    </source>
</evidence>
<feature type="domain" description="Arf-GAP" evidence="7">
    <location>
        <begin position="7"/>
        <end position="124"/>
    </location>
</feature>
<dbReference type="GO" id="GO:0005096">
    <property type="term" value="F:GTPase activator activity"/>
    <property type="evidence" value="ECO:0007669"/>
    <property type="project" value="UniProtKB-KW"/>
</dbReference>
<dbReference type="GO" id="GO:0008270">
    <property type="term" value="F:zinc ion binding"/>
    <property type="evidence" value="ECO:0007669"/>
    <property type="project" value="UniProtKB-KW"/>
</dbReference>
<dbReference type="PROSITE" id="PS50115">
    <property type="entry name" value="ARFGAP"/>
    <property type="match status" value="1"/>
</dbReference>
<dbReference type="OrthoDB" id="983479at2759"/>
<evidence type="ECO:0000256" key="3">
    <source>
        <dbReference type="ARBA" id="ARBA00022771"/>
    </source>
</evidence>
<organism evidence="8 9">
    <name type="scientific">Brachionus plicatilis</name>
    <name type="common">Marine rotifer</name>
    <name type="synonym">Brachionus muelleri</name>
    <dbReference type="NCBI Taxonomy" id="10195"/>
    <lineage>
        <taxon>Eukaryota</taxon>
        <taxon>Metazoa</taxon>
        <taxon>Spiralia</taxon>
        <taxon>Gnathifera</taxon>
        <taxon>Rotifera</taxon>
        <taxon>Eurotatoria</taxon>
        <taxon>Monogononta</taxon>
        <taxon>Pseudotrocha</taxon>
        <taxon>Ploima</taxon>
        <taxon>Brachionidae</taxon>
        <taxon>Brachionus</taxon>
    </lineage>
</organism>
<dbReference type="EMBL" id="REGN01006117">
    <property type="protein sequence ID" value="RNA10777.1"/>
    <property type="molecule type" value="Genomic_DNA"/>
</dbReference>
<feature type="compositionally biased region" description="Acidic residues" evidence="6">
    <location>
        <begin position="400"/>
        <end position="410"/>
    </location>
</feature>
<keyword evidence="1" id="KW-0343">GTPase activation</keyword>
<sequence length="420" mass="46610">MSSPRTRRVLKDLQLKDENKFCFECNAHNPQWVSVTYGIFICLECSGKHRSLGVHLSFVRSLTLDKWKDLELEKMKVGGNKNAKLFFESQPDYKATMSIQQKYNSRCAALYRDKISTESQGKSWSEATSNATANPTLHQNSSSASLSYNRSSSSLSNSYEQQANSYQSGYSSEQLKSQTVDFFSRKQAENSSRPEGVPPSQGGKYSGFGNTVEQPQNEPDIFSSLTSGLSSFTLNAGKWASVAKDNVVKLSSSAATQASELSKNMNEKVKEGTLLNSVTSKVSDVGTKAWTNINSYWSQSGEGGGLVNSLSNFNVFGRSGYDSMGGETSQSQPSNNSTSYNNVDNDWNNWEDSGWESNNSTKNKTSQVPKKESKKKDDWNSWEDAGWDSADKKDDLMNFNDDDDDDDQWEPIESASAKKK</sequence>
<dbReference type="CDD" id="cd08959">
    <property type="entry name" value="ArfGap_ArfGap1_like"/>
    <property type="match status" value="1"/>
</dbReference>
<feature type="compositionally biased region" description="Low complexity" evidence="6">
    <location>
        <begin position="328"/>
        <end position="350"/>
    </location>
</feature>
<dbReference type="Proteomes" id="UP000276133">
    <property type="component" value="Unassembled WGS sequence"/>
</dbReference>
<dbReference type="PANTHER" id="PTHR46395">
    <property type="entry name" value="ADP-RIBOSYLATION FACTOR GTPASE-ACTIVATING PROTEIN 1"/>
    <property type="match status" value="1"/>
</dbReference>
<dbReference type="GO" id="GO:0000139">
    <property type="term" value="C:Golgi membrane"/>
    <property type="evidence" value="ECO:0007669"/>
    <property type="project" value="TreeGrafter"/>
</dbReference>
<dbReference type="AlphaFoldDB" id="A0A3M7QH53"/>
<keyword evidence="9" id="KW-1185">Reference proteome</keyword>
<dbReference type="SUPFAM" id="SSF57863">
    <property type="entry name" value="ArfGap/RecO-like zinc finger"/>
    <property type="match status" value="1"/>
</dbReference>
<dbReference type="Pfam" id="PF01412">
    <property type="entry name" value="ArfGap"/>
    <property type="match status" value="1"/>
</dbReference>
<evidence type="ECO:0000313" key="9">
    <source>
        <dbReference type="Proteomes" id="UP000276133"/>
    </source>
</evidence>
<comment type="caution">
    <text evidence="8">The sequence shown here is derived from an EMBL/GenBank/DDBJ whole genome shotgun (WGS) entry which is preliminary data.</text>
</comment>
<feature type="region of interest" description="Disordered" evidence="6">
    <location>
        <begin position="323"/>
        <end position="420"/>
    </location>
</feature>
<feature type="compositionally biased region" description="Polar residues" evidence="6">
    <location>
        <begin position="208"/>
        <end position="217"/>
    </location>
</feature>
<feature type="compositionally biased region" description="Polar residues" evidence="6">
    <location>
        <begin position="355"/>
        <end position="368"/>
    </location>
</feature>
<dbReference type="InterPro" id="IPR038508">
    <property type="entry name" value="ArfGAP_dom_sf"/>
</dbReference>
<evidence type="ECO:0000256" key="6">
    <source>
        <dbReference type="SAM" id="MobiDB-lite"/>
    </source>
</evidence>
<evidence type="ECO:0000256" key="5">
    <source>
        <dbReference type="PROSITE-ProRule" id="PRU00288"/>
    </source>
</evidence>
<gene>
    <name evidence="8" type="ORF">BpHYR1_020345</name>
</gene>
<feature type="compositionally biased region" description="Low complexity" evidence="6">
    <location>
        <begin position="140"/>
        <end position="150"/>
    </location>
</feature>
<proteinExistence type="predicted"/>
<dbReference type="InterPro" id="IPR037278">
    <property type="entry name" value="ARFGAP/RecO"/>
</dbReference>
<dbReference type="SMART" id="SM00105">
    <property type="entry name" value="ArfGap"/>
    <property type="match status" value="1"/>
</dbReference>
<evidence type="ECO:0000256" key="2">
    <source>
        <dbReference type="ARBA" id="ARBA00022723"/>
    </source>
</evidence>
<dbReference type="PANTHER" id="PTHR46395:SF1">
    <property type="entry name" value="ADP-RIBOSYLATION FACTOR GTPASE-ACTIVATING PROTEIN 1"/>
    <property type="match status" value="1"/>
</dbReference>
<keyword evidence="3 5" id="KW-0863">Zinc-finger</keyword>
<dbReference type="Gene3D" id="1.10.220.150">
    <property type="entry name" value="Arf GTPase activating protein"/>
    <property type="match status" value="1"/>
</dbReference>
<reference evidence="8 9" key="1">
    <citation type="journal article" date="2018" name="Sci. Rep.">
        <title>Genomic signatures of local adaptation to the degree of environmental predictability in rotifers.</title>
        <authorList>
            <person name="Franch-Gras L."/>
            <person name="Hahn C."/>
            <person name="Garcia-Roger E.M."/>
            <person name="Carmona M.J."/>
            <person name="Serra M."/>
            <person name="Gomez A."/>
        </authorList>
    </citation>
    <scope>NUCLEOTIDE SEQUENCE [LARGE SCALE GENOMIC DNA]</scope>
    <source>
        <strain evidence="8">HYR1</strain>
    </source>
</reference>
<dbReference type="GO" id="GO:0032012">
    <property type="term" value="P:regulation of ARF protein signal transduction"/>
    <property type="evidence" value="ECO:0007669"/>
    <property type="project" value="TreeGrafter"/>
</dbReference>
<evidence type="ECO:0000256" key="4">
    <source>
        <dbReference type="ARBA" id="ARBA00022833"/>
    </source>
</evidence>
<evidence type="ECO:0000259" key="7">
    <source>
        <dbReference type="PROSITE" id="PS50115"/>
    </source>
</evidence>
<feature type="compositionally biased region" description="Polar residues" evidence="6">
    <location>
        <begin position="121"/>
        <end position="139"/>
    </location>
</feature>
<dbReference type="STRING" id="10195.A0A3M7QH53"/>
<dbReference type="FunFam" id="1.10.220.150:FF:000014">
    <property type="entry name" value="ADP-ribosylation factor GTPase-activating protein"/>
    <property type="match status" value="1"/>
</dbReference>
<feature type="compositionally biased region" description="Basic and acidic residues" evidence="6">
    <location>
        <begin position="369"/>
        <end position="379"/>
    </location>
</feature>
<name>A0A3M7QH53_BRAPC</name>
<dbReference type="PRINTS" id="PR00405">
    <property type="entry name" value="REVINTRACTNG"/>
</dbReference>
<feature type="region of interest" description="Disordered" evidence="6">
    <location>
        <begin position="184"/>
        <end position="218"/>
    </location>
</feature>
<evidence type="ECO:0000313" key="8">
    <source>
        <dbReference type="EMBL" id="RNA10777.1"/>
    </source>
</evidence>
<dbReference type="InterPro" id="IPR001164">
    <property type="entry name" value="ArfGAP_dom"/>
</dbReference>
<keyword evidence="2" id="KW-0479">Metal-binding</keyword>
<protein>
    <submittedName>
        <fullName evidence="8">ADP-ribosylation factor GTPase-activating 1-like</fullName>
    </submittedName>
</protein>